<dbReference type="AlphaFoldDB" id="A0A6F8YQV6"/>
<accession>A0A6F8YQV6</accession>
<evidence type="ECO:0000313" key="2">
    <source>
        <dbReference type="EMBL" id="BCB88298.1"/>
    </source>
</evidence>
<gene>
    <name evidence="2" type="ORF">Psuf_056110</name>
</gene>
<dbReference type="EMBL" id="AP022871">
    <property type="protein sequence ID" value="BCB88298.1"/>
    <property type="molecule type" value="Genomic_DNA"/>
</dbReference>
<protein>
    <submittedName>
        <fullName evidence="2">Uncharacterized protein</fullName>
    </submittedName>
</protein>
<evidence type="ECO:0000256" key="1">
    <source>
        <dbReference type="SAM" id="MobiDB-lite"/>
    </source>
</evidence>
<proteinExistence type="predicted"/>
<organism evidence="2 3">
    <name type="scientific">Phytohabitans suffuscus</name>
    <dbReference type="NCBI Taxonomy" id="624315"/>
    <lineage>
        <taxon>Bacteria</taxon>
        <taxon>Bacillati</taxon>
        <taxon>Actinomycetota</taxon>
        <taxon>Actinomycetes</taxon>
        <taxon>Micromonosporales</taxon>
        <taxon>Micromonosporaceae</taxon>
    </lineage>
</organism>
<sequence>MMMHPDLVLAQANERQRELIAEADRERLLATARLARRARRARQEAPARGQPVAAHAR</sequence>
<reference evidence="2 3" key="2">
    <citation type="submission" date="2020-03" db="EMBL/GenBank/DDBJ databases">
        <authorList>
            <person name="Ichikawa N."/>
            <person name="Kimura A."/>
            <person name="Kitahashi Y."/>
            <person name="Uohara A."/>
        </authorList>
    </citation>
    <scope>NUCLEOTIDE SEQUENCE [LARGE SCALE GENOMIC DNA]</scope>
    <source>
        <strain evidence="2 3">NBRC 105367</strain>
    </source>
</reference>
<name>A0A6F8YQV6_9ACTN</name>
<feature type="region of interest" description="Disordered" evidence="1">
    <location>
        <begin position="38"/>
        <end position="57"/>
    </location>
</feature>
<evidence type="ECO:0000313" key="3">
    <source>
        <dbReference type="Proteomes" id="UP000503011"/>
    </source>
</evidence>
<keyword evidence="3" id="KW-1185">Reference proteome</keyword>
<dbReference type="Proteomes" id="UP000503011">
    <property type="component" value="Chromosome"/>
</dbReference>
<reference evidence="2 3" key="1">
    <citation type="submission" date="2020-03" db="EMBL/GenBank/DDBJ databases">
        <title>Whole genome shotgun sequence of Phytohabitans suffuscus NBRC 105367.</title>
        <authorList>
            <person name="Komaki H."/>
            <person name="Tamura T."/>
        </authorList>
    </citation>
    <scope>NUCLEOTIDE SEQUENCE [LARGE SCALE GENOMIC DNA]</scope>
    <source>
        <strain evidence="2 3">NBRC 105367</strain>
    </source>
</reference>
<dbReference type="RefSeq" id="WP_173159651.1">
    <property type="nucleotide sequence ID" value="NZ_AP022871.1"/>
</dbReference>
<dbReference type="KEGG" id="psuu:Psuf_056110"/>